<gene>
    <name evidence="3" type="ORF">LRAMOSA11004</name>
</gene>
<protein>
    <recommendedName>
        <fullName evidence="2">F-box domain-containing protein</fullName>
    </recommendedName>
</protein>
<feature type="compositionally biased region" description="Low complexity" evidence="1">
    <location>
        <begin position="444"/>
        <end position="453"/>
    </location>
</feature>
<dbReference type="SUPFAM" id="SSF81383">
    <property type="entry name" value="F-box domain"/>
    <property type="match status" value="1"/>
</dbReference>
<dbReference type="GO" id="GO:0031146">
    <property type="term" value="P:SCF-dependent proteasomal ubiquitin-dependent protein catabolic process"/>
    <property type="evidence" value="ECO:0007669"/>
    <property type="project" value="TreeGrafter"/>
</dbReference>
<feature type="compositionally biased region" description="Polar residues" evidence="1">
    <location>
        <begin position="434"/>
        <end position="443"/>
    </location>
</feature>
<sequence length="597" mass="67806">MDRLPPELVLHIVQFLTSLDDKRQLSICCSRFRTLLCSHSWCWSPLDFSPYSNRLTNATLLSILKSCSIPCIQPGDVVRPVSCTNPTMWVRELDISGCWSLTPGAIHLLACSLPFLEKLGLNKYSSKSSDGCWKSFEHREHLYHIQPSHNLSSLAMDLAKEASMGLGLSETTIQQVVKECTEIQTLSLQYQQLGRTACNAIIRLEHLRHLDISSCATDQPVLQILLRNIGHRLHTLKMLNLDLTDLTLISIKQHAKQLRCLHLSCAAPSRLASIAHVVGSLLYLEDFRMTRLRTGNIDTIIQRLNPSTTKRLDLSPKMDLHPLHNPRCFSKQLVSKGQVIANGNSRGRLVRNRPISSHQQQQQHHTMATKFTRTEHELDMTDQSLLLLAQRFTALVEIRICYPRLHDPESMTTFLTAVAPRLQILELRLEMQKNNHPNYSNRSTTTTTTTTTAAAATETSLTPLDMLQGLRQVQMPQLHELALYHTWMSTATAYALGHNLRQLTHMTIYNCGRLVDSEPDLVRFWLLSHPRLQELRLGKLGHIRCDILQDIAMAEEHREDNITKSSTRIKSCNSVDGEMLFKKRLSPGEQIFIYSSS</sequence>
<feature type="domain" description="F-box" evidence="2">
    <location>
        <begin position="1"/>
        <end position="46"/>
    </location>
</feature>
<evidence type="ECO:0000313" key="3">
    <source>
        <dbReference type="EMBL" id="CDS09644.1"/>
    </source>
</evidence>
<dbReference type="OrthoDB" id="3219396at2759"/>
<evidence type="ECO:0000259" key="2">
    <source>
        <dbReference type="PROSITE" id="PS50181"/>
    </source>
</evidence>
<reference evidence="3" key="1">
    <citation type="journal article" date="2014" name="Genome Announc.">
        <title>De novo whole-genome sequence and genome annotation of Lichtheimia ramosa.</title>
        <authorList>
            <person name="Linde J."/>
            <person name="Schwartze V."/>
            <person name="Binder U."/>
            <person name="Lass-Florl C."/>
            <person name="Voigt K."/>
            <person name="Horn F."/>
        </authorList>
    </citation>
    <scope>NUCLEOTIDE SEQUENCE</scope>
    <source>
        <strain evidence="3">JMRC FSU:6197</strain>
    </source>
</reference>
<dbReference type="InterPro" id="IPR001810">
    <property type="entry name" value="F-box_dom"/>
</dbReference>
<dbReference type="SUPFAM" id="SSF52047">
    <property type="entry name" value="RNI-like"/>
    <property type="match status" value="1"/>
</dbReference>
<dbReference type="PANTHER" id="PTHR13318">
    <property type="entry name" value="PARTNER OF PAIRED, ISOFORM B-RELATED"/>
    <property type="match status" value="1"/>
</dbReference>
<dbReference type="Gene3D" id="3.80.10.10">
    <property type="entry name" value="Ribonuclease Inhibitor"/>
    <property type="match status" value="3"/>
</dbReference>
<proteinExistence type="predicted"/>
<dbReference type="InterPro" id="IPR036047">
    <property type="entry name" value="F-box-like_dom_sf"/>
</dbReference>
<dbReference type="InterPro" id="IPR032675">
    <property type="entry name" value="LRR_dom_sf"/>
</dbReference>
<organism evidence="3">
    <name type="scientific">Lichtheimia ramosa</name>
    <dbReference type="NCBI Taxonomy" id="688394"/>
    <lineage>
        <taxon>Eukaryota</taxon>
        <taxon>Fungi</taxon>
        <taxon>Fungi incertae sedis</taxon>
        <taxon>Mucoromycota</taxon>
        <taxon>Mucoromycotina</taxon>
        <taxon>Mucoromycetes</taxon>
        <taxon>Mucorales</taxon>
        <taxon>Lichtheimiaceae</taxon>
        <taxon>Lichtheimia</taxon>
    </lineage>
</organism>
<accession>A0A077WR44</accession>
<name>A0A077WR44_9FUNG</name>
<dbReference type="GO" id="GO:0019005">
    <property type="term" value="C:SCF ubiquitin ligase complex"/>
    <property type="evidence" value="ECO:0007669"/>
    <property type="project" value="TreeGrafter"/>
</dbReference>
<evidence type="ECO:0000256" key="1">
    <source>
        <dbReference type="SAM" id="MobiDB-lite"/>
    </source>
</evidence>
<dbReference type="AlphaFoldDB" id="A0A077WR44"/>
<dbReference type="EMBL" id="LK023334">
    <property type="protein sequence ID" value="CDS09644.1"/>
    <property type="molecule type" value="Genomic_DNA"/>
</dbReference>
<feature type="region of interest" description="Disordered" evidence="1">
    <location>
        <begin position="433"/>
        <end position="453"/>
    </location>
</feature>
<dbReference type="PROSITE" id="PS50181">
    <property type="entry name" value="FBOX"/>
    <property type="match status" value="1"/>
</dbReference>